<evidence type="ECO:0000313" key="1">
    <source>
        <dbReference type="EMBL" id="CAE0837198.1"/>
    </source>
</evidence>
<gene>
    <name evidence="1" type="ORF">EGYM00163_LOCUS48568</name>
</gene>
<dbReference type="EMBL" id="HBJA01140830">
    <property type="protein sequence ID" value="CAE0837198.1"/>
    <property type="molecule type" value="Transcribed_RNA"/>
</dbReference>
<proteinExistence type="predicted"/>
<protein>
    <submittedName>
        <fullName evidence="1">Uncharacterized protein</fullName>
    </submittedName>
</protein>
<accession>A0A7S4GHJ2</accession>
<dbReference type="AlphaFoldDB" id="A0A7S4GHJ2"/>
<reference evidence="1" key="1">
    <citation type="submission" date="2021-01" db="EMBL/GenBank/DDBJ databases">
        <authorList>
            <person name="Corre E."/>
            <person name="Pelletier E."/>
            <person name="Niang G."/>
            <person name="Scheremetjew M."/>
            <person name="Finn R."/>
            <person name="Kale V."/>
            <person name="Holt S."/>
            <person name="Cochrane G."/>
            <person name="Meng A."/>
            <person name="Brown T."/>
            <person name="Cohen L."/>
        </authorList>
    </citation>
    <scope>NUCLEOTIDE SEQUENCE</scope>
    <source>
        <strain evidence="1">CCMP1594</strain>
    </source>
</reference>
<sequence>MCDKSNQMTAVKEGSLLVVYFGSVRPSYPGGGSVFPLLVLERSVQQTELMYNQAHPGITWIAELVYNQEYSSAHGVDAQAGGTQGYFPGSWFLVRSQRFAAAAHEFLETAA</sequence>
<name>A0A7S4GHJ2_9EUGL</name>
<organism evidence="1">
    <name type="scientific">Eutreptiella gymnastica</name>
    <dbReference type="NCBI Taxonomy" id="73025"/>
    <lineage>
        <taxon>Eukaryota</taxon>
        <taxon>Discoba</taxon>
        <taxon>Euglenozoa</taxon>
        <taxon>Euglenida</taxon>
        <taxon>Spirocuta</taxon>
        <taxon>Euglenophyceae</taxon>
        <taxon>Eutreptiales</taxon>
        <taxon>Eutreptiaceae</taxon>
        <taxon>Eutreptiella</taxon>
    </lineage>
</organism>